<accession>A0ABD2YTF7</accession>
<proteinExistence type="predicted"/>
<sequence length="85" mass="9492">MPLEKNMPLLDKVFSQRDIQSNFCCVFGGGWLGHAPSKSSNIDVSSHVEDNTGHDDNDVIINCPHEYGTQFYPDCDVDIRPVTSH</sequence>
<dbReference type="AlphaFoldDB" id="A0ABD2YTF7"/>
<evidence type="ECO:0000313" key="2">
    <source>
        <dbReference type="Proteomes" id="UP001630127"/>
    </source>
</evidence>
<dbReference type="Proteomes" id="UP001630127">
    <property type="component" value="Unassembled WGS sequence"/>
</dbReference>
<comment type="caution">
    <text evidence="1">The sequence shown here is derived from an EMBL/GenBank/DDBJ whole genome shotgun (WGS) entry which is preliminary data.</text>
</comment>
<gene>
    <name evidence="1" type="ORF">ACH5RR_028691</name>
</gene>
<keyword evidence="2" id="KW-1185">Reference proteome</keyword>
<organism evidence="1 2">
    <name type="scientific">Cinchona calisaya</name>
    <dbReference type="NCBI Taxonomy" id="153742"/>
    <lineage>
        <taxon>Eukaryota</taxon>
        <taxon>Viridiplantae</taxon>
        <taxon>Streptophyta</taxon>
        <taxon>Embryophyta</taxon>
        <taxon>Tracheophyta</taxon>
        <taxon>Spermatophyta</taxon>
        <taxon>Magnoliopsida</taxon>
        <taxon>eudicotyledons</taxon>
        <taxon>Gunneridae</taxon>
        <taxon>Pentapetalae</taxon>
        <taxon>asterids</taxon>
        <taxon>lamiids</taxon>
        <taxon>Gentianales</taxon>
        <taxon>Rubiaceae</taxon>
        <taxon>Cinchonoideae</taxon>
        <taxon>Cinchoneae</taxon>
        <taxon>Cinchona</taxon>
    </lineage>
</organism>
<reference evidence="1 2" key="1">
    <citation type="submission" date="2024-11" db="EMBL/GenBank/DDBJ databases">
        <title>A near-complete genome assembly of Cinchona calisaya.</title>
        <authorList>
            <person name="Lian D.C."/>
            <person name="Zhao X.W."/>
            <person name="Wei L."/>
        </authorList>
    </citation>
    <scope>NUCLEOTIDE SEQUENCE [LARGE SCALE GENOMIC DNA]</scope>
    <source>
        <tissue evidence="1">Nenye</tissue>
    </source>
</reference>
<evidence type="ECO:0000313" key="1">
    <source>
        <dbReference type="EMBL" id="KAL3509290.1"/>
    </source>
</evidence>
<dbReference type="EMBL" id="JBJUIK010000012">
    <property type="protein sequence ID" value="KAL3509290.1"/>
    <property type="molecule type" value="Genomic_DNA"/>
</dbReference>
<name>A0ABD2YTF7_9GENT</name>
<protein>
    <submittedName>
        <fullName evidence="1">Uncharacterized protein</fullName>
    </submittedName>
</protein>